<proteinExistence type="predicted"/>
<protein>
    <submittedName>
        <fullName evidence="1">Uncharacterized protein</fullName>
    </submittedName>
</protein>
<sequence length="127" mass="13801">MLDRQSLIPLRFRRAQGYQSMASAGFGMLGNDALPAVPVLLKMASPTNSYGNAAFDCLYEIKHSGALLLPVLSKQLSENDVEISYNAAGALCDLYKTEAEALGLFRKFPEFKIHGTPIIPLQTNAVP</sequence>
<gene>
    <name evidence="1" type="ORF">Cflav_PD6353</name>
</gene>
<evidence type="ECO:0000313" key="2">
    <source>
        <dbReference type="Proteomes" id="UP000003688"/>
    </source>
</evidence>
<keyword evidence="2" id="KW-1185">Reference proteome</keyword>
<dbReference type="EMBL" id="ABOX02000006">
    <property type="protein sequence ID" value="EEF62078.1"/>
    <property type="molecule type" value="Genomic_DNA"/>
</dbReference>
<organism evidence="1 2">
    <name type="scientific">Pedosphaera parvula (strain Ellin514)</name>
    <dbReference type="NCBI Taxonomy" id="320771"/>
    <lineage>
        <taxon>Bacteria</taxon>
        <taxon>Pseudomonadati</taxon>
        <taxon>Verrucomicrobiota</taxon>
        <taxon>Pedosphaerae</taxon>
        <taxon>Pedosphaerales</taxon>
        <taxon>Pedosphaeraceae</taxon>
        <taxon>Pedosphaera</taxon>
    </lineage>
</organism>
<reference evidence="1 2" key="1">
    <citation type="journal article" date="2011" name="J. Bacteriol.">
        <title>Genome sequence of 'Pedosphaera parvula' Ellin514, an aerobic Verrucomicrobial isolate from pasture soil.</title>
        <authorList>
            <person name="Kant R."/>
            <person name="van Passel M.W."/>
            <person name="Sangwan P."/>
            <person name="Palva A."/>
            <person name="Lucas S."/>
            <person name="Copeland A."/>
            <person name="Lapidus A."/>
            <person name="Glavina Del Rio T."/>
            <person name="Dalin E."/>
            <person name="Tice H."/>
            <person name="Bruce D."/>
            <person name="Goodwin L."/>
            <person name="Pitluck S."/>
            <person name="Chertkov O."/>
            <person name="Larimer F.W."/>
            <person name="Land M.L."/>
            <person name="Hauser L."/>
            <person name="Brettin T.S."/>
            <person name="Detter J.C."/>
            <person name="Han S."/>
            <person name="de Vos W.M."/>
            <person name="Janssen P.H."/>
            <person name="Smidt H."/>
        </authorList>
    </citation>
    <scope>NUCLEOTIDE SEQUENCE [LARGE SCALE GENOMIC DNA]</scope>
    <source>
        <strain evidence="1 2">Ellin514</strain>
    </source>
</reference>
<dbReference type="Proteomes" id="UP000003688">
    <property type="component" value="Unassembled WGS sequence"/>
</dbReference>
<dbReference type="AlphaFoldDB" id="B9XDD2"/>
<dbReference type="STRING" id="320771.Cflav_PD6353"/>
<comment type="caution">
    <text evidence="1">The sequence shown here is derived from an EMBL/GenBank/DDBJ whole genome shotgun (WGS) entry which is preliminary data.</text>
</comment>
<evidence type="ECO:0000313" key="1">
    <source>
        <dbReference type="EMBL" id="EEF62078.1"/>
    </source>
</evidence>
<name>B9XDD2_PEDPL</name>
<accession>B9XDD2</accession>